<name>A0A6C0I6I0_9ZZZZ</name>
<dbReference type="AlphaFoldDB" id="A0A6C0I6I0"/>
<dbReference type="SMART" id="SM00355">
    <property type="entry name" value="ZnF_C2H2"/>
    <property type="match status" value="3"/>
</dbReference>
<dbReference type="EMBL" id="MN740120">
    <property type="protein sequence ID" value="QHT88618.1"/>
    <property type="molecule type" value="Genomic_DNA"/>
</dbReference>
<dbReference type="PROSITE" id="PS00028">
    <property type="entry name" value="ZINC_FINGER_C2H2_1"/>
    <property type="match status" value="1"/>
</dbReference>
<feature type="domain" description="C2H2-type" evidence="1">
    <location>
        <begin position="7"/>
        <end position="29"/>
    </location>
</feature>
<proteinExistence type="predicted"/>
<evidence type="ECO:0000259" key="1">
    <source>
        <dbReference type="PROSITE" id="PS00028"/>
    </source>
</evidence>
<dbReference type="InterPro" id="IPR013087">
    <property type="entry name" value="Znf_C2H2_type"/>
</dbReference>
<sequence length="105" mass="12911">MEFNFNCEKCMFKCNYLSEWNEHIICKRHTGEKRKPRSDKTLDEKCKFCDYKPTKTTNLKLHYLNKHATKEERLNEFNFYCEKCDFGCFVNILYQRHLETQKHLN</sequence>
<accession>A0A6C0I6I0</accession>
<organism evidence="2">
    <name type="scientific">viral metagenome</name>
    <dbReference type="NCBI Taxonomy" id="1070528"/>
    <lineage>
        <taxon>unclassified sequences</taxon>
        <taxon>metagenomes</taxon>
        <taxon>organismal metagenomes</taxon>
    </lineage>
</organism>
<evidence type="ECO:0000313" key="2">
    <source>
        <dbReference type="EMBL" id="QHT88618.1"/>
    </source>
</evidence>
<reference evidence="2" key="1">
    <citation type="journal article" date="2020" name="Nature">
        <title>Giant virus diversity and host interactions through global metagenomics.</title>
        <authorList>
            <person name="Schulz F."/>
            <person name="Roux S."/>
            <person name="Paez-Espino D."/>
            <person name="Jungbluth S."/>
            <person name="Walsh D.A."/>
            <person name="Denef V.J."/>
            <person name="McMahon K.D."/>
            <person name="Konstantinidis K.T."/>
            <person name="Eloe-Fadrosh E.A."/>
            <person name="Kyrpides N.C."/>
            <person name="Woyke T."/>
        </authorList>
    </citation>
    <scope>NUCLEOTIDE SEQUENCE</scope>
    <source>
        <strain evidence="2">GVMAG-M-3300023184-51</strain>
    </source>
</reference>
<protein>
    <recommendedName>
        <fullName evidence="1">C2H2-type domain-containing protein</fullName>
    </recommendedName>
</protein>
<dbReference type="Gene3D" id="3.30.160.60">
    <property type="entry name" value="Classic Zinc Finger"/>
    <property type="match status" value="1"/>
</dbReference>